<feature type="binding site" evidence="7">
    <location>
        <position position="117"/>
    </location>
    <ligand>
        <name>Zn(2+)</name>
        <dbReference type="ChEBI" id="CHEBI:29105"/>
    </ligand>
</feature>
<dbReference type="STRING" id="314278.NB231_16118"/>
<proteinExistence type="inferred from homology"/>
<keyword evidence="11" id="KW-1185">Reference proteome</keyword>
<dbReference type="RefSeq" id="WP_005004566.1">
    <property type="nucleotide sequence ID" value="NZ_CH672427.1"/>
</dbReference>
<feature type="short sequence motif" description="'HIGH' region" evidence="7">
    <location>
        <begin position="26"/>
        <end position="36"/>
    </location>
</feature>
<feature type="domain" description="Glutamyl/glutaminyl-tRNA synthetase class Ib catalytic" evidence="9">
    <location>
        <begin position="23"/>
        <end position="124"/>
    </location>
</feature>
<dbReference type="InterPro" id="IPR022380">
    <property type="entry name" value="Glu-Q_tRNA(Asp)_Synthase"/>
</dbReference>
<feature type="binding site" evidence="7">
    <location>
        <position position="139"/>
    </location>
    <ligand>
        <name>Zn(2+)</name>
        <dbReference type="ChEBI" id="CHEBI:29105"/>
    </ligand>
</feature>
<dbReference type="InterPro" id="IPR020058">
    <property type="entry name" value="Glu/Gln-tRNA-synth_Ib_cat-dom"/>
</dbReference>
<evidence type="ECO:0000256" key="6">
    <source>
        <dbReference type="ARBA" id="ARBA00023146"/>
    </source>
</evidence>
<feature type="binding site" evidence="7">
    <location>
        <position position="212"/>
    </location>
    <ligand>
        <name>L-glutamate</name>
        <dbReference type="ChEBI" id="CHEBI:29985"/>
    </ligand>
</feature>
<evidence type="ECO:0000256" key="3">
    <source>
        <dbReference type="ARBA" id="ARBA00022741"/>
    </source>
</evidence>
<dbReference type="InterPro" id="IPR049940">
    <property type="entry name" value="GluQ/Sye"/>
</dbReference>
<dbReference type="GO" id="GO:0008270">
    <property type="term" value="F:zinc ion binding"/>
    <property type="evidence" value="ECO:0007669"/>
    <property type="project" value="UniProtKB-UniRule"/>
</dbReference>
<dbReference type="SUPFAM" id="SSF52374">
    <property type="entry name" value="Nucleotidylyl transferase"/>
    <property type="match status" value="1"/>
</dbReference>
<feature type="short sequence motif" description="'KMSKS' region" evidence="7">
    <location>
        <begin position="250"/>
        <end position="254"/>
    </location>
</feature>
<dbReference type="InterPro" id="IPR000924">
    <property type="entry name" value="Glu/Gln-tRNA-synth"/>
</dbReference>
<evidence type="ECO:0000256" key="5">
    <source>
        <dbReference type="ARBA" id="ARBA00022840"/>
    </source>
</evidence>
<dbReference type="Proteomes" id="UP000003374">
    <property type="component" value="Unassembled WGS sequence"/>
</dbReference>
<dbReference type="GO" id="GO:0005524">
    <property type="term" value="F:ATP binding"/>
    <property type="evidence" value="ECO:0007669"/>
    <property type="project" value="UniProtKB-KW"/>
</dbReference>
<evidence type="ECO:0000256" key="2">
    <source>
        <dbReference type="ARBA" id="ARBA00022723"/>
    </source>
</evidence>
<feature type="binding site" evidence="7">
    <location>
        <position position="59"/>
    </location>
    <ligand>
        <name>L-glutamate</name>
        <dbReference type="ChEBI" id="CHEBI:29985"/>
    </ligand>
</feature>
<dbReference type="GO" id="GO:0006400">
    <property type="term" value="P:tRNA modification"/>
    <property type="evidence" value="ECO:0007669"/>
    <property type="project" value="InterPro"/>
</dbReference>
<dbReference type="HOGENOM" id="CLU_015768_0_1_6"/>
<dbReference type="PANTHER" id="PTHR43311">
    <property type="entry name" value="GLUTAMATE--TRNA LIGASE"/>
    <property type="match status" value="1"/>
</dbReference>
<keyword evidence="1 7" id="KW-0436">Ligase</keyword>
<keyword evidence="4 7" id="KW-0862">Zinc</keyword>
<feature type="binding site" evidence="7">
    <location>
        <position position="194"/>
    </location>
    <ligand>
        <name>L-glutamate</name>
        <dbReference type="ChEBI" id="CHEBI:29985"/>
    </ligand>
</feature>
<protein>
    <recommendedName>
        <fullName evidence="7">Glutamyl-Q tRNA(Asp) synthetase</fullName>
        <shortName evidence="7">Glu-Q-RSs</shortName>
        <ecNumber evidence="7">6.1.1.-</ecNumber>
    </recommendedName>
</protein>
<keyword evidence="8" id="KW-0648">Protein biosynthesis</keyword>
<dbReference type="NCBIfam" id="TIGR03838">
    <property type="entry name" value="queuosine_YadB"/>
    <property type="match status" value="1"/>
</dbReference>
<reference evidence="10 11" key="1">
    <citation type="submission" date="2006-02" db="EMBL/GenBank/DDBJ databases">
        <authorList>
            <person name="Waterbury J."/>
            <person name="Ferriera S."/>
            <person name="Johnson J."/>
            <person name="Kravitz S."/>
            <person name="Halpern A."/>
            <person name="Remington K."/>
            <person name="Beeson K."/>
            <person name="Tran B."/>
            <person name="Rogers Y.-H."/>
            <person name="Friedman R."/>
            <person name="Venter J.C."/>
        </authorList>
    </citation>
    <scope>NUCLEOTIDE SEQUENCE [LARGE SCALE GENOMIC DNA]</scope>
    <source>
        <strain evidence="10 11">Nb-231</strain>
    </source>
</reference>
<dbReference type="NCBIfam" id="NF004314">
    <property type="entry name" value="PRK05710.1-3"/>
    <property type="match status" value="1"/>
</dbReference>
<dbReference type="AlphaFoldDB" id="A4BM24"/>
<sequence length="314" mass="34779">MMSWEHINRQTAVRARPSSYIGRFAPSPTGPLHFGSLVAALGSWLDAHAQGGRWAVRIDDLDRPRNVPGADGSILRTLDGFGLWWDGPVAYQSKREEAYRAALVHLQRAGLAFPCGCSRREISRTGRLGPAGYIYPGTCRAGRPIDRPLRSWRMLSRSAPIRFQDRACIGIQEMDLERMVGDFVICRADGLYAYHLASVVDDAALGVTDVVRGGDLLNCAPPQILLQRKLGLPTPRYLHLPVARDTEGKKLSKQTQAPPVHPHRAGAWLHSALAFLRQAPPAELRAAPPGELLGWALRHWRPQRLLNPPAAFWP</sequence>
<feature type="binding site" evidence="7">
    <location>
        <position position="115"/>
    </location>
    <ligand>
        <name>Zn(2+)</name>
        <dbReference type="ChEBI" id="CHEBI:29105"/>
    </ligand>
</feature>
<evidence type="ECO:0000256" key="1">
    <source>
        <dbReference type="ARBA" id="ARBA00022598"/>
    </source>
</evidence>
<evidence type="ECO:0000313" key="10">
    <source>
        <dbReference type="EMBL" id="EAR23362.1"/>
    </source>
</evidence>
<dbReference type="PANTHER" id="PTHR43311:SF1">
    <property type="entry name" value="GLUTAMYL-Q TRNA(ASP) SYNTHETASE"/>
    <property type="match status" value="1"/>
</dbReference>
<accession>A4BM24</accession>
<dbReference type="EMBL" id="AAOF01000001">
    <property type="protein sequence ID" value="EAR23362.1"/>
    <property type="molecule type" value="Genomic_DNA"/>
</dbReference>
<comment type="caution">
    <text evidence="10">The sequence shown here is derived from an EMBL/GenBank/DDBJ whole genome shotgun (WGS) entry which is preliminary data.</text>
</comment>
<evidence type="ECO:0000259" key="9">
    <source>
        <dbReference type="Pfam" id="PF00749"/>
    </source>
</evidence>
<dbReference type="Pfam" id="PF00749">
    <property type="entry name" value="tRNA-synt_1c"/>
    <property type="match status" value="2"/>
</dbReference>
<evidence type="ECO:0000256" key="8">
    <source>
        <dbReference type="RuleBase" id="RU363037"/>
    </source>
</evidence>
<dbReference type="GO" id="GO:0006424">
    <property type="term" value="P:glutamyl-tRNA aminoacylation"/>
    <property type="evidence" value="ECO:0007669"/>
    <property type="project" value="InterPro"/>
</dbReference>
<keyword evidence="3 7" id="KW-0547">Nucleotide-binding</keyword>
<dbReference type="eggNOG" id="COG0008">
    <property type="taxonomic scope" value="Bacteria"/>
</dbReference>
<keyword evidence="5 7" id="KW-0067">ATP-binding</keyword>
<comment type="cofactor">
    <cofactor evidence="7">
        <name>Zn(2+)</name>
        <dbReference type="ChEBI" id="CHEBI:29105"/>
    </cofactor>
    <text evidence="7">Binds 1 zinc ion per subunit.</text>
</comment>
<organism evidence="10 11">
    <name type="scientific">Nitrococcus mobilis Nb-231</name>
    <dbReference type="NCBI Taxonomy" id="314278"/>
    <lineage>
        <taxon>Bacteria</taxon>
        <taxon>Pseudomonadati</taxon>
        <taxon>Pseudomonadota</taxon>
        <taxon>Gammaproteobacteria</taxon>
        <taxon>Chromatiales</taxon>
        <taxon>Ectothiorhodospiraceae</taxon>
        <taxon>Nitrococcus</taxon>
    </lineage>
</organism>
<dbReference type="EC" id="6.1.1.-" evidence="7"/>
<gene>
    <name evidence="7" type="primary">gluQ</name>
    <name evidence="10" type="ORF">NB231_16118</name>
</gene>
<name>A4BM24_9GAMM</name>
<dbReference type="GO" id="GO:0004818">
    <property type="term" value="F:glutamate-tRNA ligase activity"/>
    <property type="evidence" value="ECO:0007669"/>
    <property type="project" value="TreeGrafter"/>
</dbReference>
<dbReference type="PRINTS" id="PR00987">
    <property type="entry name" value="TRNASYNTHGLU"/>
</dbReference>
<dbReference type="GO" id="GO:0005829">
    <property type="term" value="C:cytosol"/>
    <property type="evidence" value="ECO:0007669"/>
    <property type="project" value="TreeGrafter"/>
</dbReference>
<comment type="function">
    <text evidence="7">Catalyzes the tRNA-independent activation of glutamate in presence of ATP and the subsequent transfer of glutamate onto a tRNA(Asp). Glutamate is transferred on the 2-amino-5-(4,5-dihydroxy-2-cyclopenten-1-yl) moiety of the queuosine in the wobble position of the QUC anticodon.</text>
</comment>
<dbReference type="InterPro" id="IPR014729">
    <property type="entry name" value="Rossmann-like_a/b/a_fold"/>
</dbReference>
<comment type="similarity">
    <text evidence="7">Belongs to the class-I aminoacyl-tRNA synthetase family. GluQ subfamily.</text>
</comment>
<evidence type="ECO:0000313" key="11">
    <source>
        <dbReference type="Proteomes" id="UP000003374"/>
    </source>
</evidence>
<keyword evidence="2 7" id="KW-0479">Metal-binding</keyword>
<feature type="domain" description="Glutamyl/glutaminyl-tRNA synthetase class Ib catalytic" evidence="9">
    <location>
        <begin position="179"/>
        <end position="258"/>
    </location>
</feature>
<feature type="binding site" evidence="7">
    <location>
        <begin position="23"/>
        <end position="27"/>
    </location>
    <ligand>
        <name>L-glutamate</name>
        <dbReference type="ChEBI" id="CHEBI:29985"/>
    </ligand>
</feature>
<evidence type="ECO:0000256" key="7">
    <source>
        <dbReference type="HAMAP-Rule" id="MF_01428"/>
    </source>
</evidence>
<evidence type="ECO:0000256" key="4">
    <source>
        <dbReference type="ARBA" id="ARBA00022833"/>
    </source>
</evidence>
<dbReference type="HAMAP" id="MF_01428">
    <property type="entry name" value="Glu_Q_tRNA_synth"/>
    <property type="match status" value="1"/>
</dbReference>
<keyword evidence="6 7" id="KW-0030">Aminoacyl-tRNA synthetase</keyword>
<feature type="binding site" evidence="7">
    <location>
        <position position="253"/>
    </location>
    <ligand>
        <name>ATP</name>
        <dbReference type="ChEBI" id="CHEBI:30616"/>
    </ligand>
</feature>
<dbReference type="Gene3D" id="3.40.50.620">
    <property type="entry name" value="HUPs"/>
    <property type="match status" value="1"/>
</dbReference>
<feature type="binding site" evidence="7">
    <location>
        <position position="135"/>
    </location>
    <ligand>
        <name>Zn(2+)</name>
        <dbReference type="ChEBI" id="CHEBI:29105"/>
    </ligand>
</feature>